<keyword evidence="4" id="KW-1185">Reference proteome</keyword>
<evidence type="ECO:0000313" key="3">
    <source>
        <dbReference type="EMBL" id="VGO12281.1"/>
    </source>
</evidence>
<dbReference type="InterPro" id="IPR001296">
    <property type="entry name" value="Glyco_trans_1"/>
</dbReference>
<feature type="domain" description="Glycosyltransferase subfamily 4-like N-terminal" evidence="2">
    <location>
        <begin position="19"/>
        <end position="187"/>
    </location>
</feature>
<evidence type="ECO:0000259" key="1">
    <source>
        <dbReference type="Pfam" id="PF00534"/>
    </source>
</evidence>
<dbReference type="InterPro" id="IPR028098">
    <property type="entry name" value="Glyco_trans_4-like_N"/>
</dbReference>
<dbReference type="Pfam" id="PF13439">
    <property type="entry name" value="Glyco_transf_4"/>
    <property type="match status" value="1"/>
</dbReference>
<dbReference type="AlphaFoldDB" id="A0A6C2TY54"/>
<accession>A0A6C2TY54</accession>
<sequence>MSKGLNIALVGGSLSGYAGGAPRSLAVHAKALHGQGTGVTIFAGFSKKYPLTPEQFGLDGIEVVASRLWGPSVLGLNVKALGMLFKRAREFDVIHLNGHWNFTTFIGATIAKIRKVPYVITVRGHLGKYDFEHLRPLKKILFPTMEMPNIKGAALMHVCSEWEKTDSMRALKFAKRIEKIPNAVDVSKLLPMLERSDARKQLDLPIDVPVYLYLARVSPDKSPEMLINAWAASTRKTDGSMLVIAGPYDPEYGKKLFDLVDDLGVKESIRFPGYADNEAKRKWLSASDVFVLPSTDDSFSVAVIEAARFGLHCILSPYVGAAEYIPSALLTTAELHEEAWAKALSAAHPRTGDAPTDWMDLFTLEGLGQHWMMLYGEIADQKIGCHGTPA</sequence>
<proteinExistence type="predicted"/>
<dbReference type="Gene3D" id="3.40.50.2000">
    <property type="entry name" value="Glycogen Phosphorylase B"/>
    <property type="match status" value="2"/>
</dbReference>
<name>A0A6C2TY54_PONDE</name>
<dbReference type="PANTHER" id="PTHR45947:SF3">
    <property type="entry name" value="SULFOQUINOVOSYL TRANSFERASE SQD2"/>
    <property type="match status" value="1"/>
</dbReference>
<reference evidence="3 4" key="1">
    <citation type="submission" date="2019-04" db="EMBL/GenBank/DDBJ databases">
        <authorList>
            <person name="Van Vliet M D."/>
        </authorList>
    </citation>
    <scope>NUCLEOTIDE SEQUENCE [LARGE SCALE GENOMIC DNA]</scope>
    <source>
        <strain evidence="3 4">F1</strain>
    </source>
</reference>
<organism evidence="3 4">
    <name type="scientific">Pontiella desulfatans</name>
    <dbReference type="NCBI Taxonomy" id="2750659"/>
    <lineage>
        <taxon>Bacteria</taxon>
        <taxon>Pseudomonadati</taxon>
        <taxon>Kiritimatiellota</taxon>
        <taxon>Kiritimatiellia</taxon>
        <taxon>Kiritimatiellales</taxon>
        <taxon>Pontiellaceae</taxon>
        <taxon>Pontiella</taxon>
    </lineage>
</organism>
<dbReference type="RefSeq" id="WP_136077963.1">
    <property type="nucleotide sequence ID" value="NZ_CAAHFG010000001.1"/>
</dbReference>
<evidence type="ECO:0000313" key="4">
    <source>
        <dbReference type="Proteomes" id="UP000366872"/>
    </source>
</evidence>
<gene>
    <name evidence="3" type="primary">mshA_2</name>
    <name evidence="3" type="ORF">PDESU_00832</name>
</gene>
<evidence type="ECO:0000259" key="2">
    <source>
        <dbReference type="Pfam" id="PF13439"/>
    </source>
</evidence>
<dbReference type="InterPro" id="IPR050194">
    <property type="entry name" value="Glycosyltransferase_grp1"/>
</dbReference>
<dbReference type="Pfam" id="PF00534">
    <property type="entry name" value="Glycos_transf_1"/>
    <property type="match status" value="1"/>
</dbReference>
<dbReference type="PANTHER" id="PTHR45947">
    <property type="entry name" value="SULFOQUINOVOSYL TRANSFERASE SQD2"/>
    <property type="match status" value="1"/>
</dbReference>
<dbReference type="Proteomes" id="UP000366872">
    <property type="component" value="Unassembled WGS sequence"/>
</dbReference>
<feature type="domain" description="Glycosyl transferase family 1" evidence="1">
    <location>
        <begin position="196"/>
        <end position="328"/>
    </location>
</feature>
<dbReference type="GO" id="GO:0016757">
    <property type="term" value="F:glycosyltransferase activity"/>
    <property type="evidence" value="ECO:0007669"/>
    <property type="project" value="InterPro"/>
</dbReference>
<protein>
    <submittedName>
        <fullName evidence="3">D-inositol 3-phosphate glycosyltransferase</fullName>
    </submittedName>
</protein>
<dbReference type="SUPFAM" id="SSF53756">
    <property type="entry name" value="UDP-Glycosyltransferase/glycogen phosphorylase"/>
    <property type="match status" value="1"/>
</dbReference>
<keyword evidence="3" id="KW-0808">Transferase</keyword>
<dbReference type="EMBL" id="CAAHFG010000001">
    <property type="protein sequence ID" value="VGO12281.1"/>
    <property type="molecule type" value="Genomic_DNA"/>
</dbReference>